<dbReference type="HOGENOM" id="CLU_1976511_0_0_2"/>
<evidence type="ECO:0000313" key="2">
    <source>
        <dbReference type="Proteomes" id="UP000033097"/>
    </source>
</evidence>
<dbReference type="EMBL" id="CP009512">
    <property type="protein sequence ID" value="AKB65803.1"/>
    <property type="molecule type" value="Genomic_DNA"/>
</dbReference>
<dbReference type="PATRIC" id="fig|213585.10.peg.3288"/>
<name>A0A0E3RHJ8_METMZ</name>
<protein>
    <submittedName>
        <fullName evidence="1">Uncharacterized protein</fullName>
    </submittedName>
</protein>
<sequence length="149" mass="16764">MGNLMSANAESSETFVDSAQGFVRNPLRKGGSAMKEYCNICGRELLEDVLVVDTSLDMKPIKFKDVQGDKFDLICIECAIDSVENPPFVCTRCGQPIEFNEKFYVVREATTKPGGPKVDFKETCIGDKYICRTCFDETMNPEYDEEKEV</sequence>
<dbReference type="Proteomes" id="UP000033097">
    <property type="component" value="Chromosome"/>
</dbReference>
<reference evidence="1 2" key="1">
    <citation type="submission" date="2014-07" db="EMBL/GenBank/DDBJ databases">
        <title>Methanogenic archaea and the global carbon cycle.</title>
        <authorList>
            <person name="Henriksen J.R."/>
            <person name="Luke J."/>
            <person name="Reinhart S."/>
            <person name="Benedict M.N."/>
            <person name="Youngblut N.D."/>
            <person name="Metcalf M.E."/>
            <person name="Whitaker R.J."/>
            <person name="Metcalf W.W."/>
        </authorList>
    </citation>
    <scope>NUCLEOTIDE SEQUENCE [LARGE SCALE GENOMIC DNA]</scope>
    <source>
        <strain evidence="1 2">S-6</strain>
    </source>
</reference>
<dbReference type="AlphaFoldDB" id="A0A0E3RHJ8"/>
<accession>A0A0E3RHJ8</accession>
<dbReference type="KEGG" id="mmj:MSMAS_2607"/>
<gene>
    <name evidence="1" type="ORF">MSMAS_2607</name>
</gene>
<organism evidence="1 2">
    <name type="scientific">Methanosarcina mazei S-6</name>
    <dbReference type="NCBI Taxonomy" id="213585"/>
    <lineage>
        <taxon>Archaea</taxon>
        <taxon>Methanobacteriati</taxon>
        <taxon>Methanobacteriota</taxon>
        <taxon>Stenosarchaea group</taxon>
        <taxon>Methanomicrobia</taxon>
        <taxon>Methanosarcinales</taxon>
        <taxon>Methanosarcinaceae</taxon>
        <taxon>Methanosarcina</taxon>
    </lineage>
</organism>
<proteinExistence type="predicted"/>
<evidence type="ECO:0000313" key="1">
    <source>
        <dbReference type="EMBL" id="AKB65803.1"/>
    </source>
</evidence>